<accession>A0AAJ6BHY7</accession>
<sequence length="431" mass="49645">MKRWVLLILLGIGQELGAQTGRDQLYSGFVLQAKRDLLAQDLRERTVGRTFALTPDSDNEDRFESACLAVTQFQLRSEESRQGLQKLFDHYDSLGYDTRWALLEATFAVYPETFIKEVQRVVQTETHPKLFAISVVYLYRQDTSIDHTNSLKIRMVEQFPGYDTLPLLLELEKWLNRYTLYQKIKTPALPELFAYNKLAGQKMIYSFQRWDRDQPGMAIVQQADGRFARHPDGRLMVFEQLARSASALPYFLTNGNTPQGVYRVTGIGVSRNNFIGPTPNIQLQLPYEGKWGNYFQLTPGSRWDSTRAALDAYQLLLPPRWRNYGPMQEALYAGKIGRREIIAHGTTLDPEYFKDKPYYPLTPSMGCLCARELWNGSTGRLLVSEQWNLYSAFTATPGSKGYLMVLNVDHEDRPVSRADVERWVAEYEKKK</sequence>
<gene>
    <name evidence="1" type="ORF">P0Y53_24815</name>
</gene>
<evidence type="ECO:0000313" key="1">
    <source>
        <dbReference type="EMBL" id="WEK35721.1"/>
    </source>
</evidence>
<dbReference type="EMBL" id="CP119311">
    <property type="protein sequence ID" value="WEK35721.1"/>
    <property type="molecule type" value="Genomic_DNA"/>
</dbReference>
<protein>
    <submittedName>
        <fullName evidence="1">Uncharacterized protein</fullName>
    </submittedName>
</protein>
<reference evidence="1" key="1">
    <citation type="submission" date="2023-03" db="EMBL/GenBank/DDBJ databases">
        <title>Andean soil-derived lignocellulolytic bacterial consortium as a source of novel taxa and putative plastic-active enzymes.</title>
        <authorList>
            <person name="Diaz-Garcia L."/>
            <person name="Chuvochina M."/>
            <person name="Feuerriegel G."/>
            <person name="Bunk B."/>
            <person name="Sproer C."/>
            <person name="Streit W.R."/>
            <person name="Rodriguez L.M."/>
            <person name="Overmann J."/>
            <person name="Jimenez D.J."/>
        </authorList>
    </citation>
    <scope>NUCLEOTIDE SEQUENCE</scope>
    <source>
        <strain evidence="1">MAG 7</strain>
    </source>
</reference>
<evidence type="ECO:0000313" key="2">
    <source>
        <dbReference type="Proteomes" id="UP001220610"/>
    </source>
</evidence>
<dbReference type="AlphaFoldDB" id="A0AAJ6BHY7"/>
<organism evidence="1 2">
    <name type="scientific">Candidatus Pseudobacter hemicellulosilyticus</name>
    <dbReference type="NCBI Taxonomy" id="3121375"/>
    <lineage>
        <taxon>Bacteria</taxon>
        <taxon>Pseudomonadati</taxon>
        <taxon>Bacteroidota</taxon>
        <taxon>Chitinophagia</taxon>
        <taxon>Chitinophagales</taxon>
        <taxon>Chitinophagaceae</taxon>
        <taxon>Pseudobacter</taxon>
    </lineage>
</organism>
<proteinExistence type="predicted"/>
<name>A0AAJ6BHY7_9BACT</name>
<dbReference type="Proteomes" id="UP001220610">
    <property type="component" value="Chromosome"/>
</dbReference>